<reference evidence="1 2" key="1">
    <citation type="submission" date="2016-11" db="EMBL/GenBank/DDBJ databases">
        <authorList>
            <person name="Varghese N."/>
            <person name="Submissions S."/>
        </authorList>
    </citation>
    <scope>NUCLEOTIDE SEQUENCE [LARGE SCALE GENOMIC DNA]</scope>
    <source>
        <strain evidence="1 2">DSM 22613</strain>
    </source>
</reference>
<protein>
    <recommendedName>
        <fullName evidence="3">DUF4738 domain-containing protein</fullName>
    </recommendedName>
</protein>
<accession>A0AAX2F695</accession>
<dbReference type="AlphaFoldDB" id="A0AAX2F695"/>
<organism evidence="1 2">
    <name type="scientific">Prevotella scopos JCM 17725</name>
    <dbReference type="NCBI Taxonomy" id="1236518"/>
    <lineage>
        <taxon>Bacteria</taxon>
        <taxon>Pseudomonadati</taxon>
        <taxon>Bacteroidota</taxon>
        <taxon>Bacteroidia</taxon>
        <taxon>Bacteroidales</taxon>
        <taxon>Prevotellaceae</taxon>
        <taxon>Prevotella</taxon>
    </lineage>
</organism>
<dbReference type="PROSITE" id="PS51257">
    <property type="entry name" value="PROKAR_LIPOPROTEIN"/>
    <property type="match status" value="1"/>
</dbReference>
<gene>
    <name evidence="1" type="ORF">SAMN05444364_13321</name>
</gene>
<sequence length="291" mass="33383">MRKHRLAKFIATTLLAFLGVVIIVACTDGSRKVVKAFPKKDSVVVQKQTDLPQRVFNNLETVVDTVYDDWHVLIQTADTKRKIKYYKMFEKKLLVTVSKKGKLLFDKKEFTVNDFISTDSTYQLYVRPSIEITNTTAYVSVGIYQAETDEGFPFVLAFSKGGKVKSYSIPKAWDQSDLATDFYIRYIHEAQQKPVDKSSLIKLAHIYGSSNFVQQVTNNGFQSICPTKVFSRHLRNIEVASEFMDSGDSTKIRSKVYFYLHDTYTPFDSVYVEMKRDDEVNYGCVIDKVIP</sequence>
<proteinExistence type="predicted"/>
<evidence type="ECO:0000313" key="1">
    <source>
        <dbReference type="EMBL" id="SHG07827.1"/>
    </source>
</evidence>
<evidence type="ECO:0008006" key="3">
    <source>
        <dbReference type="Google" id="ProtNLM"/>
    </source>
</evidence>
<keyword evidence="2" id="KW-1185">Reference proteome</keyword>
<dbReference type="Proteomes" id="UP000184105">
    <property type="component" value="Unassembled WGS sequence"/>
</dbReference>
<dbReference type="RefSeq" id="WP_025839188.1">
    <property type="nucleotide sequence ID" value="NZ_BAKP01000034.1"/>
</dbReference>
<dbReference type="EMBL" id="FQWA01000033">
    <property type="protein sequence ID" value="SHG07827.1"/>
    <property type="molecule type" value="Genomic_DNA"/>
</dbReference>
<comment type="caution">
    <text evidence="1">The sequence shown here is derived from an EMBL/GenBank/DDBJ whole genome shotgun (WGS) entry which is preliminary data.</text>
</comment>
<name>A0AAX2F695_9BACT</name>
<evidence type="ECO:0000313" key="2">
    <source>
        <dbReference type="Proteomes" id="UP000184105"/>
    </source>
</evidence>